<name>A0A7C8IC01_9PLEO</name>
<accession>A0A7C8IC01</accession>
<evidence type="ECO:0000313" key="2">
    <source>
        <dbReference type="Proteomes" id="UP000481861"/>
    </source>
</evidence>
<keyword evidence="2" id="KW-1185">Reference proteome</keyword>
<gene>
    <name evidence="1" type="ORF">BDV95DRAFT_596382</name>
</gene>
<organism evidence="1 2">
    <name type="scientific">Massariosphaeria phaeospora</name>
    <dbReference type="NCBI Taxonomy" id="100035"/>
    <lineage>
        <taxon>Eukaryota</taxon>
        <taxon>Fungi</taxon>
        <taxon>Dikarya</taxon>
        <taxon>Ascomycota</taxon>
        <taxon>Pezizomycotina</taxon>
        <taxon>Dothideomycetes</taxon>
        <taxon>Pleosporomycetidae</taxon>
        <taxon>Pleosporales</taxon>
        <taxon>Pleosporales incertae sedis</taxon>
        <taxon>Massariosphaeria</taxon>
    </lineage>
</organism>
<dbReference type="EMBL" id="JAADJZ010000016">
    <property type="protein sequence ID" value="KAF2869367.1"/>
    <property type="molecule type" value="Genomic_DNA"/>
</dbReference>
<comment type="caution">
    <text evidence="1">The sequence shown here is derived from an EMBL/GenBank/DDBJ whole genome shotgun (WGS) entry which is preliminary data.</text>
</comment>
<sequence length="213" mass="24444">MASIVPRPRPIDINLHLHKDNATVVPSFRPRDLLPPAFPPGLYYPIRRHPSHVFNCGLGGVYTTPSDPTDAHSPEVLVIKRFMPVRCTTPVAVCISIPLKMVAVASAEGWPRAMLYGLESIALCWVPIAWGLWQTRTVDQTWSEWFEWNVNAFLYEQWLREPYHGMDRKQINFVKEMWTREFSRMEPERRKIVLKTLGYPDLNCGVSSVVVGT</sequence>
<protein>
    <submittedName>
        <fullName evidence="1">Uncharacterized protein</fullName>
    </submittedName>
</protein>
<evidence type="ECO:0000313" key="1">
    <source>
        <dbReference type="EMBL" id="KAF2869367.1"/>
    </source>
</evidence>
<dbReference type="AlphaFoldDB" id="A0A7C8IC01"/>
<dbReference type="Proteomes" id="UP000481861">
    <property type="component" value="Unassembled WGS sequence"/>
</dbReference>
<proteinExistence type="predicted"/>
<reference evidence="1 2" key="1">
    <citation type="submission" date="2020-01" db="EMBL/GenBank/DDBJ databases">
        <authorList>
            <consortium name="DOE Joint Genome Institute"/>
            <person name="Haridas S."/>
            <person name="Albert R."/>
            <person name="Binder M."/>
            <person name="Bloem J."/>
            <person name="Labutti K."/>
            <person name="Salamov A."/>
            <person name="Andreopoulos B."/>
            <person name="Baker S.E."/>
            <person name="Barry K."/>
            <person name="Bills G."/>
            <person name="Bluhm B.H."/>
            <person name="Cannon C."/>
            <person name="Castanera R."/>
            <person name="Culley D.E."/>
            <person name="Daum C."/>
            <person name="Ezra D."/>
            <person name="Gonzalez J.B."/>
            <person name="Henrissat B."/>
            <person name="Kuo A."/>
            <person name="Liang C."/>
            <person name="Lipzen A."/>
            <person name="Lutzoni F."/>
            <person name="Magnuson J."/>
            <person name="Mondo S."/>
            <person name="Nolan M."/>
            <person name="Ohm R."/>
            <person name="Pangilinan J."/>
            <person name="Park H.-J.H."/>
            <person name="Ramirez L."/>
            <person name="Alfaro M."/>
            <person name="Sun H."/>
            <person name="Tritt A."/>
            <person name="Yoshinaga Y."/>
            <person name="Zwiers L.-H.L."/>
            <person name="Turgeon B.G."/>
            <person name="Goodwin S.B."/>
            <person name="Spatafora J.W."/>
            <person name="Crous P.W."/>
            <person name="Grigoriev I.V."/>
        </authorList>
    </citation>
    <scope>NUCLEOTIDE SEQUENCE [LARGE SCALE GENOMIC DNA]</scope>
    <source>
        <strain evidence="1 2">CBS 611.86</strain>
    </source>
</reference>